<dbReference type="GO" id="GO:0003677">
    <property type="term" value="F:DNA binding"/>
    <property type="evidence" value="ECO:0007669"/>
    <property type="project" value="UniProtKB-KW"/>
</dbReference>
<evidence type="ECO:0000256" key="5">
    <source>
        <dbReference type="ARBA" id="ARBA00014046"/>
    </source>
</evidence>
<evidence type="ECO:0000313" key="16">
    <source>
        <dbReference type="Proteomes" id="UP000028547"/>
    </source>
</evidence>
<keyword evidence="6" id="KW-0285">Flavoprotein</keyword>
<dbReference type="Pfam" id="PF00875">
    <property type="entry name" value="DNA_photolyase"/>
    <property type="match status" value="1"/>
</dbReference>
<protein>
    <recommendedName>
        <fullName evidence="5">Deoxyribodipyrimidine photo-lyase</fullName>
        <ecNumber evidence="4">4.1.99.3</ecNumber>
    </recommendedName>
    <alternativeName>
        <fullName evidence="12">DNA photolyase</fullName>
    </alternativeName>
</protein>
<evidence type="ECO:0000256" key="9">
    <source>
        <dbReference type="ARBA" id="ARBA00023125"/>
    </source>
</evidence>
<dbReference type="SUPFAM" id="SSF52425">
    <property type="entry name" value="Cryptochrome/photolyase, N-terminal domain"/>
    <property type="match status" value="1"/>
</dbReference>
<keyword evidence="10" id="KW-0234">DNA repair</keyword>
<dbReference type="Gene3D" id="1.10.579.10">
    <property type="entry name" value="DNA Cyclobutane Dipyrimidine Photolyase, subunit A, domain 3"/>
    <property type="match status" value="1"/>
</dbReference>
<feature type="domain" description="Photolyase/cryptochrome alpha/beta" evidence="14">
    <location>
        <begin position="23"/>
        <end position="151"/>
    </location>
</feature>
<comment type="cofactor">
    <cofactor evidence="1">
        <name>(6R)-5,10-methylene-5,6,7,8-tetrahydrofolate</name>
        <dbReference type="ChEBI" id="CHEBI:15636"/>
    </cofactor>
</comment>
<dbReference type="InterPro" id="IPR036134">
    <property type="entry name" value="Crypto/Photolyase_FAD-like_sf"/>
</dbReference>
<dbReference type="FunFam" id="1.10.579.10:FF:000002">
    <property type="entry name" value="Deoxyribodipyrimidine photolyase"/>
    <property type="match status" value="1"/>
</dbReference>
<dbReference type="Proteomes" id="UP000028547">
    <property type="component" value="Unassembled WGS sequence"/>
</dbReference>
<evidence type="ECO:0000256" key="13">
    <source>
        <dbReference type="ARBA" id="ARBA00033999"/>
    </source>
</evidence>
<keyword evidence="9" id="KW-0238">DNA-binding</keyword>
<evidence type="ECO:0000256" key="2">
    <source>
        <dbReference type="ARBA" id="ARBA00001974"/>
    </source>
</evidence>
<dbReference type="EMBL" id="JPMI01000367">
    <property type="protein sequence ID" value="KFA87593.1"/>
    <property type="molecule type" value="Genomic_DNA"/>
</dbReference>
<dbReference type="GO" id="GO:0003904">
    <property type="term" value="F:deoxyribodipyrimidine photo-lyase activity"/>
    <property type="evidence" value="ECO:0007669"/>
    <property type="project" value="UniProtKB-EC"/>
</dbReference>
<evidence type="ECO:0000259" key="14">
    <source>
        <dbReference type="PROSITE" id="PS51645"/>
    </source>
</evidence>
<evidence type="ECO:0000256" key="6">
    <source>
        <dbReference type="ARBA" id="ARBA00022630"/>
    </source>
</evidence>
<organism evidence="15 16">
    <name type="scientific">Archangium violaceum Cb vi76</name>
    <dbReference type="NCBI Taxonomy" id="1406225"/>
    <lineage>
        <taxon>Bacteria</taxon>
        <taxon>Pseudomonadati</taxon>
        <taxon>Myxococcota</taxon>
        <taxon>Myxococcia</taxon>
        <taxon>Myxococcales</taxon>
        <taxon>Cystobacterineae</taxon>
        <taxon>Archangiaceae</taxon>
        <taxon>Archangium</taxon>
    </lineage>
</organism>
<evidence type="ECO:0000256" key="10">
    <source>
        <dbReference type="ARBA" id="ARBA00023204"/>
    </source>
</evidence>
<keyword evidence="7" id="KW-0227">DNA damage</keyword>
<keyword evidence="11 15" id="KW-0456">Lyase</keyword>
<evidence type="ECO:0000256" key="11">
    <source>
        <dbReference type="ARBA" id="ARBA00023239"/>
    </source>
</evidence>
<comment type="cofactor">
    <cofactor evidence="2">
        <name>FAD</name>
        <dbReference type="ChEBI" id="CHEBI:57692"/>
    </cofactor>
</comment>
<gene>
    <name evidence="15" type="ORF">Q664_47130</name>
</gene>
<keyword evidence="8" id="KW-0274">FAD</keyword>
<dbReference type="Gene3D" id="3.40.50.620">
    <property type="entry name" value="HUPs"/>
    <property type="match status" value="1"/>
</dbReference>
<evidence type="ECO:0000256" key="3">
    <source>
        <dbReference type="ARBA" id="ARBA00006409"/>
    </source>
</evidence>
<dbReference type="Gene3D" id="1.25.40.80">
    <property type="match status" value="1"/>
</dbReference>
<name>A0A084SGK8_9BACT</name>
<dbReference type="RefSeq" id="WP_043411938.1">
    <property type="nucleotide sequence ID" value="NZ_JPMI01000367.1"/>
</dbReference>
<dbReference type="InterPro" id="IPR052219">
    <property type="entry name" value="Photolyase_Class-2"/>
</dbReference>
<evidence type="ECO:0000256" key="12">
    <source>
        <dbReference type="ARBA" id="ARBA00031671"/>
    </source>
</evidence>
<proteinExistence type="inferred from homology"/>
<evidence type="ECO:0000256" key="1">
    <source>
        <dbReference type="ARBA" id="ARBA00001932"/>
    </source>
</evidence>
<comment type="caution">
    <text evidence="15">The sequence shown here is derived from an EMBL/GenBank/DDBJ whole genome shotgun (WGS) entry which is preliminary data.</text>
</comment>
<evidence type="ECO:0000256" key="7">
    <source>
        <dbReference type="ARBA" id="ARBA00022763"/>
    </source>
</evidence>
<dbReference type="PANTHER" id="PTHR10211">
    <property type="entry name" value="DEOXYRIBODIPYRIMIDINE PHOTOLYASE"/>
    <property type="match status" value="1"/>
</dbReference>
<dbReference type="PROSITE" id="PS01083">
    <property type="entry name" value="DNA_PHOTOLYASES_2_1"/>
    <property type="match status" value="1"/>
</dbReference>
<sequence length="469" mass="54010">MASRTIEEGRIQRLNTHEPKRGDYILYWMQQSQRAEFNPALEYAIQRANEAKLPLLVGFGLMDGYPEANVRHYRFMLEGLLDAQRTLARRKIPLVLQRGAPDEVALKLAKKASLVVCDRGYLRHQKQWRETVAQKASCPVIQVEGDVVVPVEAASGKAEYAARTLRPKIHRLWSAYLVELSSTPLKTDSLGLSVKGLDLEDLDAVLAKLDLDRTVPPVSHRFRGGTSEAKRLLRKFLTEHLPEYEESRPHPETTHVSHMSKYLHFGQVSPVQVALAAREAKAADHQRESFLEELIVRRELAQNFAEYSPHYDTFACVPEWARKTLDKHRGDERHHQYSREQLEQARTHDPYWNAAMREMRYTGYMHNAMRMYWGKKILEWSSTPEHAHATTLALNNRYFLDGRDANSYANVGWLFGLHDRPWGEREIFGTVRYMSSGGLERKADMEAYLEKVDMLVAEARKAGVRFEGD</sequence>
<comment type="similarity">
    <text evidence="3">Belongs to the DNA photolyase class-2 family.</text>
</comment>
<reference evidence="15 16" key="1">
    <citation type="submission" date="2014-07" db="EMBL/GenBank/DDBJ databases">
        <title>Draft Genome Sequence of Gephyronic Acid Producer, Cystobacter violaceus Strain Cb vi76.</title>
        <authorList>
            <person name="Stevens D.C."/>
            <person name="Young J."/>
            <person name="Carmichael R."/>
            <person name="Tan J."/>
            <person name="Taylor R.E."/>
        </authorList>
    </citation>
    <scope>NUCLEOTIDE SEQUENCE [LARGE SCALE GENOMIC DNA]</scope>
    <source>
        <strain evidence="15 16">Cb vi76</strain>
    </source>
</reference>
<accession>A0A084SGK8</accession>
<dbReference type="EC" id="4.1.99.3" evidence="4"/>
<dbReference type="PROSITE" id="PS51645">
    <property type="entry name" value="PHR_CRY_ALPHA_BETA"/>
    <property type="match status" value="1"/>
</dbReference>
<evidence type="ECO:0000313" key="15">
    <source>
        <dbReference type="EMBL" id="KFA87593.1"/>
    </source>
</evidence>
<dbReference type="PANTHER" id="PTHR10211:SF0">
    <property type="entry name" value="DEOXYRIBODIPYRIMIDINE PHOTO-LYASE"/>
    <property type="match status" value="1"/>
</dbReference>
<dbReference type="InterPro" id="IPR014729">
    <property type="entry name" value="Rossmann-like_a/b/a_fold"/>
</dbReference>
<dbReference type="InterPro" id="IPR006050">
    <property type="entry name" value="DNA_photolyase_N"/>
</dbReference>
<evidence type="ECO:0000256" key="8">
    <source>
        <dbReference type="ARBA" id="ARBA00022827"/>
    </source>
</evidence>
<dbReference type="SUPFAM" id="SSF48173">
    <property type="entry name" value="Cryptochrome/photolyase FAD-binding domain"/>
    <property type="match status" value="1"/>
</dbReference>
<dbReference type="AlphaFoldDB" id="A0A084SGK8"/>
<dbReference type="InterPro" id="IPR036155">
    <property type="entry name" value="Crypto/Photolyase_N_sf"/>
</dbReference>
<dbReference type="GO" id="GO:0000719">
    <property type="term" value="P:photoreactive repair"/>
    <property type="evidence" value="ECO:0007669"/>
    <property type="project" value="TreeGrafter"/>
</dbReference>
<evidence type="ECO:0000256" key="4">
    <source>
        <dbReference type="ARBA" id="ARBA00013149"/>
    </source>
</evidence>
<dbReference type="InterPro" id="IPR032673">
    <property type="entry name" value="DNA_photolyase_2_CS"/>
</dbReference>
<comment type="catalytic activity">
    <reaction evidence="13">
        <text>cyclobutadipyrimidine (in DNA) = 2 pyrimidine residues (in DNA).</text>
        <dbReference type="EC" id="4.1.99.3"/>
    </reaction>
</comment>